<accession>A0ABR3QM17</accession>
<sequence length="303" mass="35484">MPAPSWQASTLRRVEFVSRLPRELRDKIYTDAVDVHGSIGFTEDLLPHIPPILREDSNLLPEALETLVRMKVFSWNWKNPEVATHESTSVCVNPYDVRQLNVTCSEHLASSADSNFDQLNQHENIYRFTHSRMQWEQLLDFPRLQKLVIYMQKSGDYSLNTLDFGPILYALRERKPDINITFYLSFDTILKEYWEDPMWGSPTPPDTAPAYKPMDYVDLSELVAPATQKDIDYVHEYLPRHLNIWRMPGYRSIRQGLLDETPANRRALADYYAVQEPALLRYQMREHFELYQKLRAGTAEKSI</sequence>
<reference evidence="1 2" key="1">
    <citation type="submission" date="2024-02" db="EMBL/GenBank/DDBJ databases">
        <title>De novo assembly and annotation of 12 fungi associated with fruit tree decline syndrome in Ontario, Canada.</title>
        <authorList>
            <person name="Sulman M."/>
            <person name="Ellouze W."/>
            <person name="Ilyukhin E."/>
        </authorList>
    </citation>
    <scope>NUCLEOTIDE SEQUENCE [LARGE SCALE GENOMIC DNA]</scope>
    <source>
        <strain evidence="1 2">M42-189</strain>
    </source>
</reference>
<evidence type="ECO:0000313" key="1">
    <source>
        <dbReference type="EMBL" id="KAL1593198.1"/>
    </source>
</evidence>
<proteinExistence type="predicted"/>
<keyword evidence="2" id="KW-1185">Reference proteome</keyword>
<gene>
    <name evidence="1" type="ORF">SLS60_010806</name>
</gene>
<comment type="caution">
    <text evidence="1">The sequence shown here is derived from an EMBL/GenBank/DDBJ whole genome shotgun (WGS) entry which is preliminary data.</text>
</comment>
<organism evidence="1 2">
    <name type="scientific">Paraconiothyrium brasiliense</name>
    <dbReference type="NCBI Taxonomy" id="300254"/>
    <lineage>
        <taxon>Eukaryota</taxon>
        <taxon>Fungi</taxon>
        <taxon>Dikarya</taxon>
        <taxon>Ascomycota</taxon>
        <taxon>Pezizomycotina</taxon>
        <taxon>Dothideomycetes</taxon>
        <taxon>Pleosporomycetidae</taxon>
        <taxon>Pleosporales</taxon>
        <taxon>Massarineae</taxon>
        <taxon>Didymosphaeriaceae</taxon>
        <taxon>Paraconiothyrium</taxon>
    </lineage>
</organism>
<evidence type="ECO:0000313" key="2">
    <source>
        <dbReference type="Proteomes" id="UP001521785"/>
    </source>
</evidence>
<protein>
    <submittedName>
        <fullName evidence="1">Uncharacterized protein</fullName>
    </submittedName>
</protein>
<name>A0ABR3QM17_9PLEO</name>
<dbReference type="EMBL" id="JAKJXO020000019">
    <property type="protein sequence ID" value="KAL1593198.1"/>
    <property type="molecule type" value="Genomic_DNA"/>
</dbReference>
<dbReference type="Proteomes" id="UP001521785">
    <property type="component" value="Unassembled WGS sequence"/>
</dbReference>